<dbReference type="AlphaFoldDB" id="A0A3M2HVL9"/>
<evidence type="ECO:0000256" key="3">
    <source>
        <dbReference type="ARBA" id="ARBA00013194"/>
    </source>
</evidence>
<dbReference type="InterPro" id="IPR000297">
    <property type="entry name" value="PPIase_PpiC"/>
</dbReference>
<evidence type="ECO:0000256" key="4">
    <source>
        <dbReference type="ARBA" id="ARBA00023110"/>
    </source>
</evidence>
<evidence type="ECO:0000256" key="5">
    <source>
        <dbReference type="PROSITE-ProRule" id="PRU00278"/>
    </source>
</evidence>
<evidence type="ECO:0000256" key="2">
    <source>
        <dbReference type="ARBA" id="ARBA00007656"/>
    </source>
</evidence>
<evidence type="ECO:0000256" key="1">
    <source>
        <dbReference type="ARBA" id="ARBA00000971"/>
    </source>
</evidence>
<comment type="similarity">
    <text evidence="2">Belongs to the PpiC/parvulin rotamase family.</text>
</comment>
<feature type="domain" description="PpiC" evidence="6">
    <location>
        <begin position="145"/>
        <end position="246"/>
    </location>
</feature>
<comment type="caution">
    <text evidence="7">The sequence shown here is derived from an EMBL/GenBank/DDBJ whole genome shotgun (WGS) entry which is preliminary data.</text>
</comment>
<dbReference type="EMBL" id="RFLY01000004">
    <property type="protein sequence ID" value="RMH93776.1"/>
    <property type="molecule type" value="Genomic_DNA"/>
</dbReference>
<dbReference type="EC" id="5.2.1.8" evidence="3"/>
<name>A0A3M2HVL9_9GAMM</name>
<evidence type="ECO:0000313" key="8">
    <source>
        <dbReference type="Proteomes" id="UP000275012"/>
    </source>
</evidence>
<dbReference type="PROSITE" id="PS50198">
    <property type="entry name" value="PPIC_PPIASE_2"/>
    <property type="match status" value="1"/>
</dbReference>
<evidence type="ECO:0000313" key="7">
    <source>
        <dbReference type="EMBL" id="RMH93776.1"/>
    </source>
</evidence>
<keyword evidence="8" id="KW-1185">Reference proteome</keyword>
<dbReference type="Pfam" id="PF13616">
    <property type="entry name" value="Rotamase_3"/>
    <property type="match status" value="1"/>
</dbReference>
<comment type="catalytic activity">
    <reaction evidence="1">
        <text>[protein]-peptidylproline (omega=180) = [protein]-peptidylproline (omega=0)</text>
        <dbReference type="Rhea" id="RHEA:16237"/>
        <dbReference type="Rhea" id="RHEA-COMP:10747"/>
        <dbReference type="Rhea" id="RHEA-COMP:10748"/>
        <dbReference type="ChEBI" id="CHEBI:83833"/>
        <dbReference type="ChEBI" id="CHEBI:83834"/>
        <dbReference type="EC" id="5.2.1.8"/>
    </reaction>
</comment>
<dbReference type="GO" id="GO:0003755">
    <property type="term" value="F:peptidyl-prolyl cis-trans isomerase activity"/>
    <property type="evidence" value="ECO:0007669"/>
    <property type="project" value="UniProtKB-KW"/>
</dbReference>
<dbReference type="InterPro" id="IPR023058">
    <property type="entry name" value="PPIase_PpiC_CS"/>
</dbReference>
<dbReference type="SUPFAM" id="SSF54534">
    <property type="entry name" value="FKBP-like"/>
    <property type="match status" value="1"/>
</dbReference>
<sequence>MRDRIIPLVMDAGALSDAAARASAQTAEANAHGQTAATAPPGPAPVYVRVAGEPIDEAEIAREMQFHRAADPHAARQAAAATLAIRELVRRECQRLALPVEPLAGETEDEARVRVLIEHAIDAPEADADAIRRYYDANRTHLHHPDRIRARHILLAAPPAQVQARHRAQRLGEELIGALKQAPEHFIELAMRHSACPSRDEGGELGWIERGDTVPEFDRQLFMLKPGLAGLTVETRYGHHVVEVLERIEGAPMRYDEARDRIASYLETQTRQNALHQYLHILAERYGVEGIEIAP</sequence>
<accession>A0A3M2HVL9</accession>
<dbReference type="PANTHER" id="PTHR47245">
    <property type="entry name" value="PEPTIDYLPROLYL ISOMERASE"/>
    <property type="match status" value="1"/>
</dbReference>
<protein>
    <recommendedName>
        <fullName evidence="3">peptidylprolyl isomerase</fullName>
        <ecNumber evidence="3">5.2.1.8</ecNumber>
    </recommendedName>
</protein>
<proteinExistence type="inferred from homology"/>
<dbReference type="PROSITE" id="PS01096">
    <property type="entry name" value="PPIC_PPIASE_1"/>
    <property type="match status" value="1"/>
</dbReference>
<reference evidence="7 8" key="1">
    <citation type="submission" date="2018-10" db="EMBL/GenBank/DDBJ databases">
        <title>Proposal of Lysobacter pythonis sp. nov. isolated from royal pythons (Python regius).</title>
        <authorList>
            <person name="Hans-Juergen B."/>
            <person name="Huptas C."/>
            <person name="Sandra B."/>
            <person name="Igor L."/>
            <person name="Joachim S."/>
            <person name="Siegfried S."/>
            <person name="Mareike W."/>
            <person name="Peter K."/>
        </authorList>
    </citation>
    <scope>NUCLEOTIDE SEQUENCE [LARGE SCALE GENOMIC DNA]</scope>
    <source>
        <strain evidence="7 8">4284/11</strain>
    </source>
</reference>
<keyword evidence="4 5" id="KW-0697">Rotamase</keyword>
<dbReference type="Gene3D" id="3.10.50.40">
    <property type="match status" value="1"/>
</dbReference>
<evidence type="ECO:0000259" key="6">
    <source>
        <dbReference type="PROSITE" id="PS50198"/>
    </source>
</evidence>
<dbReference type="InterPro" id="IPR046357">
    <property type="entry name" value="PPIase_dom_sf"/>
</dbReference>
<dbReference type="InterPro" id="IPR027304">
    <property type="entry name" value="Trigger_fact/SurA_dom_sf"/>
</dbReference>
<dbReference type="SUPFAM" id="SSF109998">
    <property type="entry name" value="Triger factor/SurA peptide-binding domain-like"/>
    <property type="match status" value="1"/>
</dbReference>
<organism evidence="7 8">
    <name type="scientific">Solilutibacter pythonis</name>
    <dbReference type="NCBI Taxonomy" id="2483112"/>
    <lineage>
        <taxon>Bacteria</taxon>
        <taxon>Pseudomonadati</taxon>
        <taxon>Pseudomonadota</taxon>
        <taxon>Gammaproteobacteria</taxon>
        <taxon>Lysobacterales</taxon>
        <taxon>Lysobacteraceae</taxon>
        <taxon>Solilutibacter</taxon>
    </lineage>
</organism>
<gene>
    <name evidence="7" type="ORF">EBB59_03790</name>
</gene>
<dbReference type="Proteomes" id="UP000275012">
    <property type="component" value="Unassembled WGS sequence"/>
</dbReference>
<dbReference type="RefSeq" id="WP_122100819.1">
    <property type="nucleotide sequence ID" value="NZ_RFLY01000004.1"/>
</dbReference>
<dbReference type="PANTHER" id="PTHR47245:SF2">
    <property type="entry name" value="PEPTIDYL-PROLYL CIS-TRANS ISOMERASE HP_0175-RELATED"/>
    <property type="match status" value="1"/>
</dbReference>
<dbReference type="InterPro" id="IPR050245">
    <property type="entry name" value="PrsA_foldase"/>
</dbReference>
<dbReference type="OrthoDB" id="9769613at2"/>
<keyword evidence="5" id="KW-0413">Isomerase</keyword>